<dbReference type="GO" id="GO:0016020">
    <property type="term" value="C:membrane"/>
    <property type="evidence" value="ECO:0007669"/>
    <property type="project" value="UniProtKB-SubCell"/>
</dbReference>
<feature type="transmembrane region" description="Helical" evidence="5">
    <location>
        <begin position="274"/>
        <end position="297"/>
    </location>
</feature>
<reference evidence="9 10" key="1">
    <citation type="submission" date="2018-04" db="EMBL/GenBank/DDBJ databases">
        <title>The genome of golden apple snail Pomacea canaliculata provides insight into stress tolerance and invasive adaptation.</title>
        <authorList>
            <person name="Liu C."/>
            <person name="Liu B."/>
            <person name="Ren Y."/>
            <person name="Zhang Y."/>
            <person name="Wang H."/>
            <person name="Li S."/>
            <person name="Jiang F."/>
            <person name="Yin L."/>
            <person name="Zhang G."/>
            <person name="Qian W."/>
            <person name="Fan W."/>
        </authorList>
    </citation>
    <scope>NUCLEOTIDE SEQUENCE [LARGE SCALE GENOMIC DNA]</scope>
    <source>
        <strain evidence="9">SZHN2017</strain>
        <tissue evidence="9">Muscle</tissue>
    </source>
</reference>
<proteinExistence type="predicted"/>
<dbReference type="OrthoDB" id="6153337at2759"/>
<keyword evidence="10" id="KW-1185">Reference proteome</keyword>
<gene>
    <name evidence="9" type="ORF">C0Q70_10279</name>
</gene>
<dbReference type="Proteomes" id="UP000245119">
    <property type="component" value="Linkage Group LG5"/>
</dbReference>
<dbReference type="GO" id="GO:0005230">
    <property type="term" value="F:extracellular ligand-gated monoatomic ion channel activity"/>
    <property type="evidence" value="ECO:0007669"/>
    <property type="project" value="InterPro"/>
</dbReference>
<dbReference type="InterPro" id="IPR006029">
    <property type="entry name" value="Neurotrans-gated_channel_TM"/>
</dbReference>
<evidence type="ECO:0008006" key="11">
    <source>
        <dbReference type="Google" id="ProtNLM"/>
    </source>
</evidence>
<evidence type="ECO:0000256" key="2">
    <source>
        <dbReference type="ARBA" id="ARBA00022692"/>
    </source>
</evidence>
<dbReference type="GO" id="GO:0004888">
    <property type="term" value="F:transmembrane signaling receptor activity"/>
    <property type="evidence" value="ECO:0007669"/>
    <property type="project" value="InterPro"/>
</dbReference>
<protein>
    <recommendedName>
        <fullName evidence="11">Neurotransmitter-gated ion-channel ligand-binding domain-containing protein</fullName>
    </recommendedName>
</protein>
<sequence>MRVLIFTAAVFAQLHVTSCQSAVNVTRVHEHVYNVITPYTRPVKNYSTITNVRVLFHLMAINDFDTASQKLTSTGWMQVQWQNEYLAWDPAAFGGVINIFPDPTQVWRPRLTLRNTMKDLKAIGEEYIVIMARYDGFMEWYPAEQFETFCYVDVTRHGSIDLLQLWPTIDLSFYSGNGEWEMISTQATKRNWTLDGALYPELVYKMTLKRRPSLLVLTVLMPVLLLAFINVFVFSIPSESGERLSYAITTLLSFGVFMSFILSSMPSSAETVSIMVIDMSALLILSAVYVLLCIFTLRLFHRDDDKHPVPKAVQTFIVSLEVLLCLEPPNTKVDPVIQVMPVSDQDHQRPRICDTIKKKQLSRKLAITNPNEMTWRRVSRTLDKFFFRLSLLIVLGSTFVVFVLISKS</sequence>
<feature type="domain" description="Neurotransmitter-gated ion-channel transmembrane" evidence="8">
    <location>
        <begin position="220"/>
        <end position="335"/>
    </location>
</feature>
<keyword evidence="4 5" id="KW-0472">Membrane</keyword>
<evidence type="ECO:0000256" key="1">
    <source>
        <dbReference type="ARBA" id="ARBA00004141"/>
    </source>
</evidence>
<organism evidence="9 10">
    <name type="scientific">Pomacea canaliculata</name>
    <name type="common">Golden apple snail</name>
    <dbReference type="NCBI Taxonomy" id="400727"/>
    <lineage>
        <taxon>Eukaryota</taxon>
        <taxon>Metazoa</taxon>
        <taxon>Spiralia</taxon>
        <taxon>Lophotrochozoa</taxon>
        <taxon>Mollusca</taxon>
        <taxon>Gastropoda</taxon>
        <taxon>Caenogastropoda</taxon>
        <taxon>Architaenioglossa</taxon>
        <taxon>Ampullarioidea</taxon>
        <taxon>Ampullariidae</taxon>
        <taxon>Pomacea</taxon>
    </lineage>
</organism>
<dbReference type="CDD" id="cd18989">
    <property type="entry name" value="LGIC_ECD_cation"/>
    <property type="match status" value="1"/>
</dbReference>
<evidence type="ECO:0000256" key="6">
    <source>
        <dbReference type="SAM" id="SignalP"/>
    </source>
</evidence>
<dbReference type="EMBL" id="PZQS01000005">
    <property type="protein sequence ID" value="PVD31003.1"/>
    <property type="molecule type" value="Genomic_DNA"/>
</dbReference>
<name>A0A2T7PC50_POMCA</name>
<evidence type="ECO:0000256" key="5">
    <source>
        <dbReference type="SAM" id="Phobius"/>
    </source>
</evidence>
<dbReference type="Pfam" id="PF02932">
    <property type="entry name" value="Neur_chan_memb"/>
    <property type="match status" value="1"/>
</dbReference>
<feature type="transmembrane region" description="Helical" evidence="5">
    <location>
        <begin position="244"/>
        <end position="262"/>
    </location>
</feature>
<dbReference type="InterPro" id="IPR006201">
    <property type="entry name" value="Neur_channel"/>
</dbReference>
<dbReference type="AlphaFoldDB" id="A0A2T7PC50"/>
<dbReference type="PANTHER" id="PTHR18945">
    <property type="entry name" value="NEUROTRANSMITTER GATED ION CHANNEL"/>
    <property type="match status" value="1"/>
</dbReference>
<dbReference type="InterPro" id="IPR036734">
    <property type="entry name" value="Neur_chan_lig-bd_sf"/>
</dbReference>
<evidence type="ECO:0000256" key="4">
    <source>
        <dbReference type="ARBA" id="ARBA00023136"/>
    </source>
</evidence>
<dbReference type="InterPro" id="IPR036719">
    <property type="entry name" value="Neuro-gated_channel_TM_sf"/>
</dbReference>
<dbReference type="Gene3D" id="2.70.170.10">
    <property type="entry name" value="Neurotransmitter-gated ion-channel ligand-binding domain"/>
    <property type="match status" value="1"/>
</dbReference>
<dbReference type="Gene3D" id="1.20.58.390">
    <property type="entry name" value="Neurotransmitter-gated ion-channel transmembrane domain"/>
    <property type="match status" value="1"/>
</dbReference>
<dbReference type="STRING" id="400727.A0A2T7PC50"/>
<dbReference type="CDD" id="cd19051">
    <property type="entry name" value="LGIC_TM_cation"/>
    <property type="match status" value="1"/>
</dbReference>
<dbReference type="InterPro" id="IPR038050">
    <property type="entry name" value="Neuro_actylchol_rec"/>
</dbReference>
<accession>A0A2T7PC50</accession>
<evidence type="ECO:0000313" key="9">
    <source>
        <dbReference type="EMBL" id="PVD31003.1"/>
    </source>
</evidence>
<evidence type="ECO:0000259" key="7">
    <source>
        <dbReference type="Pfam" id="PF02931"/>
    </source>
</evidence>
<dbReference type="SUPFAM" id="SSF90112">
    <property type="entry name" value="Neurotransmitter-gated ion-channel transmembrane pore"/>
    <property type="match status" value="1"/>
</dbReference>
<dbReference type="Pfam" id="PF02931">
    <property type="entry name" value="Neur_chan_LBD"/>
    <property type="match status" value="1"/>
</dbReference>
<feature type="transmembrane region" description="Helical" evidence="5">
    <location>
        <begin position="385"/>
        <end position="405"/>
    </location>
</feature>
<evidence type="ECO:0000313" key="10">
    <source>
        <dbReference type="Proteomes" id="UP000245119"/>
    </source>
</evidence>
<keyword evidence="6" id="KW-0732">Signal</keyword>
<keyword evidence="2 5" id="KW-0812">Transmembrane</keyword>
<comment type="subcellular location">
    <subcellularLocation>
        <location evidence="1">Membrane</location>
        <topology evidence="1">Multi-pass membrane protein</topology>
    </subcellularLocation>
</comment>
<feature type="chain" id="PRO_5015687277" description="Neurotransmitter-gated ion-channel ligand-binding domain-containing protein" evidence="6">
    <location>
        <begin position="20"/>
        <end position="408"/>
    </location>
</feature>
<comment type="caution">
    <text evidence="9">The sequence shown here is derived from an EMBL/GenBank/DDBJ whole genome shotgun (WGS) entry which is preliminary data.</text>
</comment>
<feature type="domain" description="Neurotransmitter-gated ion-channel ligand-binding" evidence="7">
    <location>
        <begin position="37"/>
        <end position="156"/>
    </location>
</feature>
<keyword evidence="3 5" id="KW-1133">Transmembrane helix</keyword>
<dbReference type="SUPFAM" id="SSF63712">
    <property type="entry name" value="Nicotinic receptor ligand binding domain-like"/>
    <property type="match status" value="1"/>
</dbReference>
<feature type="transmembrane region" description="Helical" evidence="5">
    <location>
        <begin position="214"/>
        <end position="237"/>
    </location>
</feature>
<evidence type="ECO:0000259" key="8">
    <source>
        <dbReference type="Pfam" id="PF02932"/>
    </source>
</evidence>
<evidence type="ECO:0000256" key="3">
    <source>
        <dbReference type="ARBA" id="ARBA00022989"/>
    </source>
</evidence>
<dbReference type="InterPro" id="IPR006202">
    <property type="entry name" value="Neur_chan_lig-bd"/>
</dbReference>
<feature type="signal peptide" evidence="6">
    <location>
        <begin position="1"/>
        <end position="19"/>
    </location>
</feature>